<dbReference type="InterPro" id="IPR036866">
    <property type="entry name" value="RibonucZ/Hydroxyglut_hydro"/>
</dbReference>
<dbReference type="PANTHER" id="PTHR42663">
    <property type="entry name" value="HYDROLASE C777.06C-RELATED-RELATED"/>
    <property type="match status" value="1"/>
</dbReference>
<sequence length="287" mass="31693">MPLSDAAPPSLRITLLGTGTSTGVPVLGCDCRVCTSADPHDERLRCACYIEAGPLGILVDAGPDFRQQARRANIERIDAVCFTHHHFDHVAGIDDLRPLFYRNSRPMPCYSSANTAEILRERYAYIFGDNPYPGAARVTLRAVEECFAITSRYDDTGHVNVQPIPMQHGNTPTTGWRFGPFAYLTDAHHIPDESVALLDGVEVIVLDALRARPHPTHFSFDGAVEMARRIGARETYFIHMTHDVLHAEQEARLPDDVHLGYDGLQIEIDSTPAEAPTHTPSDVQSDA</sequence>
<organism evidence="2 3">
    <name type="scientific">Longimonas halophila</name>
    <dbReference type="NCBI Taxonomy" id="1469170"/>
    <lineage>
        <taxon>Bacteria</taxon>
        <taxon>Pseudomonadati</taxon>
        <taxon>Rhodothermota</taxon>
        <taxon>Rhodothermia</taxon>
        <taxon>Rhodothermales</taxon>
        <taxon>Salisaetaceae</taxon>
        <taxon>Longimonas</taxon>
    </lineage>
</organism>
<dbReference type="GO" id="GO:0016787">
    <property type="term" value="F:hydrolase activity"/>
    <property type="evidence" value="ECO:0007669"/>
    <property type="project" value="UniProtKB-KW"/>
</dbReference>
<comment type="caution">
    <text evidence="2">The sequence shown here is derived from an EMBL/GenBank/DDBJ whole genome shotgun (WGS) entry which is preliminary data.</text>
</comment>
<dbReference type="PANTHER" id="PTHR42663:SF6">
    <property type="entry name" value="HYDROLASE C777.06C-RELATED"/>
    <property type="match status" value="1"/>
</dbReference>
<dbReference type="InterPro" id="IPR001279">
    <property type="entry name" value="Metallo-B-lactamas"/>
</dbReference>
<evidence type="ECO:0000313" key="2">
    <source>
        <dbReference type="EMBL" id="PEN06237.1"/>
    </source>
</evidence>
<accession>A0A2H3NK39</accession>
<dbReference type="RefSeq" id="WP_098062584.1">
    <property type="nucleotide sequence ID" value="NZ_PDEP01000009.1"/>
</dbReference>
<evidence type="ECO:0000313" key="3">
    <source>
        <dbReference type="Proteomes" id="UP000221024"/>
    </source>
</evidence>
<dbReference type="EMBL" id="PDEP01000009">
    <property type="protein sequence ID" value="PEN06237.1"/>
    <property type="molecule type" value="Genomic_DNA"/>
</dbReference>
<dbReference type="CDD" id="cd16279">
    <property type="entry name" value="metallo-hydrolase-like_MBL-fold"/>
    <property type="match status" value="1"/>
</dbReference>
<protein>
    <submittedName>
        <fullName evidence="2">MBL fold metallo-hydrolase</fullName>
    </submittedName>
</protein>
<dbReference type="AlphaFoldDB" id="A0A2H3NK39"/>
<dbReference type="Proteomes" id="UP000221024">
    <property type="component" value="Unassembled WGS sequence"/>
</dbReference>
<feature type="domain" description="Metallo-beta-lactamase" evidence="1">
    <location>
        <begin position="57"/>
        <end position="240"/>
    </location>
</feature>
<proteinExistence type="predicted"/>
<dbReference type="Pfam" id="PF12706">
    <property type="entry name" value="Lactamase_B_2"/>
    <property type="match status" value="1"/>
</dbReference>
<dbReference type="OrthoDB" id="9781189at2"/>
<dbReference type="SUPFAM" id="SSF56281">
    <property type="entry name" value="Metallo-hydrolase/oxidoreductase"/>
    <property type="match status" value="1"/>
</dbReference>
<reference evidence="2 3" key="1">
    <citation type="submission" date="2017-10" db="EMBL/GenBank/DDBJ databases">
        <title>Draft genome of Longimonas halophila.</title>
        <authorList>
            <person name="Goh K.M."/>
            <person name="Shamsir M.S."/>
            <person name="Lim S.W."/>
        </authorList>
    </citation>
    <scope>NUCLEOTIDE SEQUENCE [LARGE SCALE GENOMIC DNA]</scope>
    <source>
        <strain evidence="2 3">KCTC 42399</strain>
    </source>
</reference>
<dbReference type="Gene3D" id="3.60.15.10">
    <property type="entry name" value="Ribonuclease Z/Hydroxyacylglutathione hydrolase-like"/>
    <property type="match status" value="1"/>
</dbReference>
<evidence type="ECO:0000259" key="1">
    <source>
        <dbReference type="Pfam" id="PF12706"/>
    </source>
</evidence>
<name>A0A2H3NK39_9BACT</name>
<gene>
    <name evidence="2" type="ORF">CRI93_10455</name>
</gene>
<keyword evidence="2" id="KW-0378">Hydrolase</keyword>
<keyword evidence="3" id="KW-1185">Reference proteome</keyword>